<keyword evidence="1" id="KW-1133">Transmembrane helix</keyword>
<keyword evidence="1" id="KW-0472">Membrane</keyword>
<dbReference type="EMBL" id="UGOG01000001">
    <property type="protein sequence ID" value="STX62760.1"/>
    <property type="molecule type" value="Genomic_DNA"/>
</dbReference>
<dbReference type="EMBL" id="LNYN01000014">
    <property type="protein sequence ID" value="KTD35611.1"/>
    <property type="molecule type" value="Genomic_DNA"/>
</dbReference>
<evidence type="ECO:0000313" key="3">
    <source>
        <dbReference type="EMBL" id="KTD35611.1"/>
    </source>
</evidence>
<evidence type="ECO:0000256" key="1">
    <source>
        <dbReference type="SAM" id="Phobius"/>
    </source>
</evidence>
<evidence type="ECO:0000313" key="6">
    <source>
        <dbReference type="Proteomes" id="UP000254040"/>
    </source>
</evidence>
<dbReference type="AlphaFoldDB" id="A0A378JXJ5"/>
<feature type="domain" description="SidE PDE" evidence="2">
    <location>
        <begin position="15"/>
        <end position="220"/>
    </location>
</feature>
<organism evidence="4 6">
    <name type="scientific">Legionella moravica</name>
    <dbReference type="NCBI Taxonomy" id="39962"/>
    <lineage>
        <taxon>Bacteria</taxon>
        <taxon>Pseudomonadati</taxon>
        <taxon>Pseudomonadota</taxon>
        <taxon>Gammaproteobacteria</taxon>
        <taxon>Legionellales</taxon>
        <taxon>Legionellaceae</taxon>
        <taxon>Legionella</taxon>
    </lineage>
</organism>
<evidence type="ECO:0000313" key="5">
    <source>
        <dbReference type="Proteomes" id="UP000054985"/>
    </source>
</evidence>
<keyword evidence="1" id="KW-0812">Transmembrane</keyword>
<name>A0A378JXJ5_9GAMM</name>
<evidence type="ECO:0000313" key="4">
    <source>
        <dbReference type="EMBL" id="STX62760.1"/>
    </source>
</evidence>
<reference evidence="3 5" key="1">
    <citation type="submission" date="2015-11" db="EMBL/GenBank/DDBJ databases">
        <title>Genomic analysis of 38 Legionella species identifies large and diverse effector repertoires.</title>
        <authorList>
            <person name="Burstein D."/>
            <person name="Amaro F."/>
            <person name="Zusman T."/>
            <person name="Lifshitz Z."/>
            <person name="Cohen O."/>
            <person name="Gilbert J.A."/>
            <person name="Pupko T."/>
            <person name="Shuman H.A."/>
            <person name="Segal G."/>
        </authorList>
    </citation>
    <scope>NUCLEOTIDE SEQUENCE [LARGE SCALE GENOMIC DNA]</scope>
    <source>
        <strain evidence="3 5">ATCC 43877</strain>
    </source>
</reference>
<sequence length="898" mass="101743">MITLTEANFPLKAQEVIEQYYLKPMNGSKKSNLKDGHIERIIHGGMHASRATLWSLVMNQLLKKLAPVYVHSALDKIASHLKTDTQTALLLILITTTCHDSARKGEGADIWEAESAANTLEILKSLGLEDAQAQLFANAVHWKDQPTVYKKELCKLGIDEQDCNAFDYIRKLVNLGDNLDLMRCIGSFDLSYIFNTLNTIEGLDQEVHHNEVVALIKSMHQMIYDQHDMFFDSTVLDLDNKPIFSHPSSHTPAKKLQFEHAGNVFIAIVQDVIKYPEIQALVPDEFKNLKNTEDTIPAAPFDPFIHGTTSATLALISKTNFQLMPVLKMIDDFQTAPMVGELTKGGYSVLGFKSVQEEDIGATSYGNVLTGNYNLKKITANYTLFKPLASSTALQNFKNSIKYGLASGFSNFNLLLIYFTRARQMHQSLDQVITKAEIDTLNQQLQGTVQFYYFIQLLGTYIHPDFEAIKEALAQSSSLTKRDITDAAFSLLNMEQIVKKIMLHNIDMKDILLNPTEENLEKVLKVLKFPKKAVIKSGFAAVDKEIELPIAQFFSLKKPTLPKYEISEQYDEHHFGYFSRNINGYCINDCIEQFLSQRVGADYFVGLSKEAKKYVFALEDRIRVFNKLVHAPQEQFNLTVDQQALLKATYPIIFVSESSNIRPYGDEYRNSVPSRLGDDIRLIATDTISHQEHLKKYLRQHQVNPVQVVLFSDLEKASKDKSSLPLSIDSQQLRNMLTNTKAHKHGRLFYELYEMLDDLNDKRNKYRYNNPQVYKALDRLLGEINNEMSTAFPLDNPISGSAIRAFCTRNTTLIEEQKSIFEQHRGVLGILDTILTVLASLIVLYPVVYLYQKAHNIQHTFFNTDSAIKAQNTMATLSKINASADDFPEDEVVISCSA</sequence>
<accession>A0A378JXJ5</accession>
<evidence type="ECO:0000259" key="2">
    <source>
        <dbReference type="Pfam" id="PF12252"/>
    </source>
</evidence>
<dbReference type="Pfam" id="PF12252">
    <property type="entry name" value="SidE_PDE"/>
    <property type="match status" value="1"/>
</dbReference>
<dbReference type="OrthoDB" id="5648610at2"/>
<reference evidence="4 6" key="2">
    <citation type="submission" date="2018-06" db="EMBL/GenBank/DDBJ databases">
        <authorList>
            <consortium name="Pathogen Informatics"/>
            <person name="Doyle S."/>
        </authorList>
    </citation>
    <scope>NUCLEOTIDE SEQUENCE [LARGE SCALE GENOMIC DNA]</scope>
    <source>
        <strain evidence="4 6">NCTC12239</strain>
    </source>
</reference>
<dbReference type="Proteomes" id="UP000054985">
    <property type="component" value="Unassembled WGS sequence"/>
</dbReference>
<dbReference type="Proteomes" id="UP000254040">
    <property type="component" value="Unassembled WGS sequence"/>
</dbReference>
<feature type="transmembrane region" description="Helical" evidence="1">
    <location>
        <begin position="827"/>
        <end position="851"/>
    </location>
</feature>
<dbReference type="RefSeq" id="WP_028384650.1">
    <property type="nucleotide sequence ID" value="NZ_LNYN01000014.1"/>
</dbReference>
<proteinExistence type="predicted"/>
<dbReference type="InterPro" id="IPR021014">
    <property type="entry name" value="SidE_PDE"/>
</dbReference>
<keyword evidence="5" id="KW-1185">Reference proteome</keyword>
<protein>
    <recommendedName>
        <fullName evidence="2">SidE PDE domain-containing protein</fullName>
    </recommendedName>
</protein>
<gene>
    <name evidence="3" type="ORF">Lmor_1058</name>
    <name evidence="4" type="ORF">NCTC12239_01699</name>
</gene>